<feature type="transmembrane region" description="Helical" evidence="8">
    <location>
        <begin position="687"/>
        <end position="707"/>
    </location>
</feature>
<evidence type="ECO:0000256" key="2">
    <source>
        <dbReference type="ARBA" id="ARBA00022692"/>
    </source>
</evidence>
<sequence>MLSFTISALLLIPGISSFNLNNTTLDDQVDVLHFQSDGYHSTDSFLLHSGEARIESGFSMCLWYSVDYWRGETSTMVSIVEGNWLDVFGLNLVNNGTYTGNVRLEAVLNNVRFGNVFDEISNFQLHQWHSWCGVNRKNSDGSFTLVSYSNGKNATQHPGLDIPKEYFIVLGQEQDSPGGSFELEQSFAGKLAMVSLWPQTLLTAQEVQDYQKCLTSPSPNEIHEAISIDRWENNNVKSSRMFQKDLCAKNLWLTQVLIPEQTLFSEARSVCQSIGTDIITINSTLEEYNSVVTSLFTDLCQENASKNCGGPLNQPLSPPFTWVLRDPKTGECDRLYGARKFSPRGCENSLGPATLCAPLAPEKNEIYLKGLCQGSIFRAFDTTYHVYGFGRKGRMRFHGHQKSRIEYLEVLHGDSLRGEWRIQSLSFPDEFFTLESSDYQFPFGRRTWTVSGSRVCSLPTGSKITLTFARCTQGQFTCDDGKCIDLNRRCDGVTDCGDKTDELHCKIIRPDDTYIKQIVPVSEEGKTQIQIQVSIHSVRNVEPMESKIVFDFSACFTWSDPRLKLADLCDEENKNVLSQEDMAMIWIPQTCSVIFQATEKNSSALRFQVLSPLDVFDGINLTEYDIIRYNIEESVSSTNFSRAIASVTIRRKMAYHVFNTFFQTLLLILVGYLSFFFKVNNFSDRIMVTLTTMLVVATIMVAIQSGLPKTSYYKMIDYWLIFCLIILIITFAIHTSIGYVLDKPEQIIGKPRNTWTIAVQMNRMGRILVLAIVVCMQHPGLLKTALEVEELQAEME</sequence>
<dbReference type="SMART" id="SM00192">
    <property type="entry name" value="LDLa"/>
    <property type="match status" value="1"/>
</dbReference>
<keyword evidence="9" id="KW-0732">Signal</keyword>
<dbReference type="Pfam" id="PF02932">
    <property type="entry name" value="Neur_chan_memb"/>
    <property type="match status" value="1"/>
</dbReference>
<name>A0A553NR11_TIGCA</name>
<dbReference type="OMA" id="ACARIMA"/>
<gene>
    <name evidence="11" type="ORF">TCAL_08026</name>
</gene>
<keyword evidence="2 8" id="KW-0812">Transmembrane</keyword>
<feature type="disulfide bond" evidence="7">
    <location>
        <begin position="490"/>
        <end position="505"/>
    </location>
</feature>
<dbReference type="InterPro" id="IPR036734">
    <property type="entry name" value="Neur_chan_lig-bd_sf"/>
</dbReference>
<dbReference type="SMART" id="SM00159">
    <property type="entry name" value="PTX"/>
    <property type="match status" value="1"/>
</dbReference>
<dbReference type="InterPro" id="IPR023415">
    <property type="entry name" value="LDLR_class-A_CS"/>
</dbReference>
<evidence type="ECO:0000256" key="5">
    <source>
        <dbReference type="ARBA" id="ARBA00023157"/>
    </source>
</evidence>
<dbReference type="Gene3D" id="2.70.170.10">
    <property type="entry name" value="Neurotransmitter-gated ion-channel ligand-binding domain"/>
    <property type="match status" value="1"/>
</dbReference>
<dbReference type="EMBL" id="VCGU01000011">
    <property type="protein sequence ID" value="TRY67873.1"/>
    <property type="molecule type" value="Genomic_DNA"/>
</dbReference>
<dbReference type="Gene3D" id="2.60.120.200">
    <property type="match status" value="1"/>
</dbReference>
<dbReference type="PROSITE" id="PS50068">
    <property type="entry name" value="LDLRA_2"/>
    <property type="match status" value="1"/>
</dbReference>
<dbReference type="Gene3D" id="1.20.58.390">
    <property type="entry name" value="Neurotransmitter-gated ion-channel transmembrane domain"/>
    <property type="match status" value="1"/>
</dbReference>
<dbReference type="InterPro" id="IPR036719">
    <property type="entry name" value="Neuro-gated_channel_TM_sf"/>
</dbReference>
<feature type="signal peptide" evidence="9">
    <location>
        <begin position="1"/>
        <end position="17"/>
    </location>
</feature>
<dbReference type="SUPFAM" id="SSF90112">
    <property type="entry name" value="Neurotransmitter-gated ion-channel transmembrane pore"/>
    <property type="match status" value="1"/>
</dbReference>
<accession>A0A553NR11</accession>
<comment type="subcellular location">
    <subcellularLocation>
        <location evidence="1">Membrane</location>
        <topology evidence="1">Multi-pass membrane protein</topology>
    </subcellularLocation>
</comment>
<dbReference type="InterPro" id="IPR036055">
    <property type="entry name" value="LDL_receptor-like_sf"/>
</dbReference>
<dbReference type="GO" id="GO:0005230">
    <property type="term" value="F:extracellular ligand-gated monoatomic ion channel activity"/>
    <property type="evidence" value="ECO:0007669"/>
    <property type="project" value="InterPro"/>
</dbReference>
<dbReference type="PROSITE" id="PS01209">
    <property type="entry name" value="LDLRA_1"/>
    <property type="match status" value="1"/>
</dbReference>
<dbReference type="SUPFAM" id="SSF49899">
    <property type="entry name" value="Concanavalin A-like lectins/glucanases"/>
    <property type="match status" value="1"/>
</dbReference>
<evidence type="ECO:0000313" key="12">
    <source>
        <dbReference type="Proteomes" id="UP000318571"/>
    </source>
</evidence>
<dbReference type="GO" id="GO:0016020">
    <property type="term" value="C:membrane"/>
    <property type="evidence" value="ECO:0007669"/>
    <property type="project" value="UniProtKB-SubCell"/>
</dbReference>
<keyword evidence="12" id="KW-1185">Reference proteome</keyword>
<dbReference type="GO" id="GO:0004888">
    <property type="term" value="F:transmembrane signaling receptor activity"/>
    <property type="evidence" value="ECO:0007669"/>
    <property type="project" value="InterPro"/>
</dbReference>
<dbReference type="InterPro" id="IPR013320">
    <property type="entry name" value="ConA-like_dom_sf"/>
</dbReference>
<dbReference type="Pfam" id="PF00057">
    <property type="entry name" value="Ldl_recept_a"/>
    <property type="match status" value="1"/>
</dbReference>
<dbReference type="SUPFAM" id="SSF57424">
    <property type="entry name" value="LDL receptor-like module"/>
    <property type="match status" value="1"/>
</dbReference>
<dbReference type="STRING" id="6832.A0A553NR11"/>
<dbReference type="InterPro" id="IPR006201">
    <property type="entry name" value="Neur_channel"/>
</dbReference>
<evidence type="ECO:0000256" key="1">
    <source>
        <dbReference type="ARBA" id="ARBA00004141"/>
    </source>
</evidence>
<evidence type="ECO:0000259" key="10">
    <source>
        <dbReference type="SMART" id="SM00159"/>
    </source>
</evidence>
<dbReference type="InterPro" id="IPR038050">
    <property type="entry name" value="Neuro_actylchol_rec"/>
</dbReference>
<feature type="transmembrane region" description="Helical" evidence="8">
    <location>
        <begin position="719"/>
        <end position="741"/>
    </location>
</feature>
<feature type="transmembrane region" description="Helical" evidence="8">
    <location>
        <begin position="653"/>
        <end position="675"/>
    </location>
</feature>
<evidence type="ECO:0000256" key="8">
    <source>
        <dbReference type="SAM" id="Phobius"/>
    </source>
</evidence>
<comment type="caution">
    <text evidence="11">The sequence shown here is derived from an EMBL/GenBank/DDBJ whole genome shotgun (WGS) entry which is preliminary data.</text>
</comment>
<dbReference type="SUPFAM" id="SSF63712">
    <property type="entry name" value="Nicotinic receptor ligand binding domain-like"/>
    <property type="match status" value="1"/>
</dbReference>
<dbReference type="Pfam" id="PF02931">
    <property type="entry name" value="Neur_chan_LBD"/>
    <property type="match status" value="1"/>
</dbReference>
<dbReference type="CDD" id="cd00112">
    <property type="entry name" value="LDLa"/>
    <property type="match status" value="1"/>
</dbReference>
<keyword evidence="6" id="KW-0325">Glycoprotein</keyword>
<evidence type="ECO:0000256" key="7">
    <source>
        <dbReference type="PROSITE-ProRule" id="PRU00124"/>
    </source>
</evidence>
<feature type="chain" id="PRO_5021873591" description="Pentraxin (PTX) domain-containing protein" evidence="9">
    <location>
        <begin position="18"/>
        <end position="796"/>
    </location>
</feature>
<dbReference type="InterPro" id="IPR001759">
    <property type="entry name" value="PTX_dom"/>
</dbReference>
<feature type="disulfide bond" evidence="7">
    <location>
        <begin position="478"/>
        <end position="496"/>
    </location>
</feature>
<keyword evidence="5 7" id="KW-1015">Disulfide bond</keyword>
<evidence type="ECO:0000256" key="4">
    <source>
        <dbReference type="ARBA" id="ARBA00023136"/>
    </source>
</evidence>
<dbReference type="InterPro" id="IPR002172">
    <property type="entry name" value="LDrepeatLR_classA_rpt"/>
</dbReference>
<keyword evidence="3 8" id="KW-1133">Transmembrane helix</keyword>
<evidence type="ECO:0000256" key="6">
    <source>
        <dbReference type="ARBA" id="ARBA00023180"/>
    </source>
</evidence>
<proteinExistence type="predicted"/>
<reference evidence="11 12" key="1">
    <citation type="journal article" date="2018" name="Nat. Ecol. Evol.">
        <title>Genomic signatures of mitonuclear coevolution across populations of Tigriopus californicus.</title>
        <authorList>
            <person name="Barreto F.S."/>
            <person name="Watson E.T."/>
            <person name="Lima T.G."/>
            <person name="Willett C.S."/>
            <person name="Edmands S."/>
            <person name="Li W."/>
            <person name="Burton R.S."/>
        </authorList>
    </citation>
    <scope>NUCLEOTIDE SEQUENCE [LARGE SCALE GENOMIC DNA]</scope>
    <source>
        <strain evidence="11 12">San Diego</strain>
    </source>
</reference>
<dbReference type="InterPro" id="IPR006029">
    <property type="entry name" value="Neurotrans-gated_channel_TM"/>
</dbReference>
<organism evidence="11 12">
    <name type="scientific">Tigriopus californicus</name>
    <name type="common">Marine copepod</name>
    <dbReference type="NCBI Taxonomy" id="6832"/>
    <lineage>
        <taxon>Eukaryota</taxon>
        <taxon>Metazoa</taxon>
        <taxon>Ecdysozoa</taxon>
        <taxon>Arthropoda</taxon>
        <taxon>Crustacea</taxon>
        <taxon>Multicrustacea</taxon>
        <taxon>Hexanauplia</taxon>
        <taxon>Copepoda</taxon>
        <taxon>Harpacticoida</taxon>
        <taxon>Harpacticidae</taxon>
        <taxon>Tigriopus</taxon>
    </lineage>
</organism>
<dbReference type="Proteomes" id="UP000318571">
    <property type="component" value="Chromosome 4"/>
</dbReference>
<protein>
    <recommendedName>
        <fullName evidence="10">Pentraxin (PTX) domain-containing protein</fullName>
    </recommendedName>
</protein>
<evidence type="ECO:0000256" key="9">
    <source>
        <dbReference type="SAM" id="SignalP"/>
    </source>
</evidence>
<dbReference type="PANTHER" id="PTHR18945">
    <property type="entry name" value="NEUROTRANSMITTER GATED ION CHANNEL"/>
    <property type="match status" value="1"/>
</dbReference>
<dbReference type="AlphaFoldDB" id="A0A553NR11"/>
<dbReference type="InterPro" id="IPR006202">
    <property type="entry name" value="Neur_chan_lig-bd"/>
</dbReference>
<dbReference type="Pfam" id="PF00354">
    <property type="entry name" value="Pentaxin"/>
    <property type="match status" value="1"/>
</dbReference>
<dbReference type="FunFam" id="4.10.400.10:FF:000065">
    <property type="entry name" value="Transmembrane protease serine 7"/>
    <property type="match status" value="1"/>
</dbReference>
<dbReference type="PRINTS" id="PR00895">
    <property type="entry name" value="PENTAXIN"/>
</dbReference>
<feature type="disulfide bond" evidence="7">
    <location>
        <begin position="471"/>
        <end position="483"/>
    </location>
</feature>
<keyword evidence="4 8" id="KW-0472">Membrane</keyword>
<evidence type="ECO:0000313" key="11">
    <source>
        <dbReference type="EMBL" id="TRY67873.1"/>
    </source>
</evidence>
<evidence type="ECO:0000256" key="3">
    <source>
        <dbReference type="ARBA" id="ARBA00022989"/>
    </source>
</evidence>
<feature type="domain" description="Pentraxin (PTX)" evidence="10">
    <location>
        <begin position="22"/>
        <end position="243"/>
    </location>
</feature>
<dbReference type="Gene3D" id="4.10.400.10">
    <property type="entry name" value="Low-density Lipoprotein Receptor"/>
    <property type="match status" value="1"/>
</dbReference>